<evidence type="ECO:0000313" key="3">
    <source>
        <dbReference type="Proteomes" id="UP001385951"/>
    </source>
</evidence>
<proteinExistence type="predicted"/>
<comment type="caution">
    <text evidence="2">The sequence shown here is derived from an EMBL/GenBank/DDBJ whole genome shotgun (WGS) entry which is preliminary data.</text>
</comment>
<feature type="compositionally biased region" description="Polar residues" evidence="1">
    <location>
        <begin position="113"/>
        <end position="128"/>
    </location>
</feature>
<accession>A0AAW0FLT4</accession>
<organism evidence="2 3">
    <name type="scientific">Cerrena zonata</name>
    <dbReference type="NCBI Taxonomy" id="2478898"/>
    <lineage>
        <taxon>Eukaryota</taxon>
        <taxon>Fungi</taxon>
        <taxon>Dikarya</taxon>
        <taxon>Basidiomycota</taxon>
        <taxon>Agaricomycotina</taxon>
        <taxon>Agaricomycetes</taxon>
        <taxon>Polyporales</taxon>
        <taxon>Cerrenaceae</taxon>
        <taxon>Cerrena</taxon>
    </lineage>
</organism>
<dbReference type="Proteomes" id="UP001385951">
    <property type="component" value="Unassembled WGS sequence"/>
</dbReference>
<keyword evidence="3" id="KW-1185">Reference proteome</keyword>
<sequence>MDSSHHWKFRYKNPEDKRDAPPIPVLPQSLRFEVANTGNDPVSLNNGPPQLKRYNFSTIYLILYCGTALPGIKKDGTWNPYAQPPPLSASMPLIHSIKDSTCRPAPGLKKLGLTNSKPSSPHNSQKPGSPTAPPAPAVDKKNNTRK</sequence>
<dbReference type="AlphaFoldDB" id="A0AAW0FLT4"/>
<gene>
    <name evidence="2" type="ORF">QCA50_014383</name>
</gene>
<name>A0AAW0FLT4_9APHY</name>
<feature type="compositionally biased region" description="Basic residues" evidence="1">
    <location>
        <begin position="1"/>
        <end position="11"/>
    </location>
</feature>
<evidence type="ECO:0000313" key="2">
    <source>
        <dbReference type="EMBL" id="KAK7682583.1"/>
    </source>
</evidence>
<feature type="region of interest" description="Disordered" evidence="1">
    <location>
        <begin position="1"/>
        <end position="21"/>
    </location>
</feature>
<dbReference type="EMBL" id="JASBNA010000035">
    <property type="protein sequence ID" value="KAK7682583.1"/>
    <property type="molecule type" value="Genomic_DNA"/>
</dbReference>
<protein>
    <submittedName>
        <fullName evidence="2">Uncharacterized protein</fullName>
    </submittedName>
</protein>
<evidence type="ECO:0000256" key="1">
    <source>
        <dbReference type="SAM" id="MobiDB-lite"/>
    </source>
</evidence>
<reference evidence="2 3" key="1">
    <citation type="submission" date="2022-09" db="EMBL/GenBank/DDBJ databases">
        <authorList>
            <person name="Palmer J.M."/>
        </authorList>
    </citation>
    <scope>NUCLEOTIDE SEQUENCE [LARGE SCALE GENOMIC DNA]</scope>
    <source>
        <strain evidence="2 3">DSM 7382</strain>
    </source>
</reference>
<feature type="region of interest" description="Disordered" evidence="1">
    <location>
        <begin position="98"/>
        <end position="146"/>
    </location>
</feature>